<dbReference type="InterPro" id="IPR000477">
    <property type="entry name" value="RT_dom"/>
</dbReference>
<comment type="caution">
    <text evidence="3">The sequence shown here is derived from an EMBL/GenBank/DDBJ whole genome shotgun (WGS) entry which is preliminary data.</text>
</comment>
<proteinExistence type="predicted"/>
<evidence type="ECO:0000259" key="2">
    <source>
        <dbReference type="PROSITE" id="PS50878"/>
    </source>
</evidence>
<feature type="domain" description="Reverse transcriptase" evidence="2">
    <location>
        <begin position="1"/>
        <end position="148"/>
    </location>
</feature>
<keyword evidence="3" id="KW-0808">Transferase</keyword>
<feature type="region of interest" description="Disordered" evidence="1">
    <location>
        <begin position="418"/>
        <end position="456"/>
    </location>
</feature>
<gene>
    <name evidence="3" type="ORF">Tci_055894</name>
</gene>
<dbReference type="PANTHER" id="PTHR33116">
    <property type="entry name" value="REVERSE TRANSCRIPTASE ZINC-BINDING DOMAIN-CONTAINING PROTEIN-RELATED-RELATED"/>
    <property type="match status" value="1"/>
</dbReference>
<accession>A0A6L2NCF3</accession>
<reference evidence="3" key="1">
    <citation type="journal article" date="2019" name="Sci. Rep.">
        <title>Draft genome of Tanacetum cinerariifolium, the natural source of mosquito coil.</title>
        <authorList>
            <person name="Yamashiro T."/>
            <person name="Shiraishi A."/>
            <person name="Satake H."/>
            <person name="Nakayama K."/>
        </authorList>
    </citation>
    <scope>NUCLEOTIDE SEQUENCE</scope>
</reference>
<evidence type="ECO:0000256" key="1">
    <source>
        <dbReference type="SAM" id="MobiDB-lite"/>
    </source>
</evidence>
<name>A0A6L2NCF3_TANCI</name>
<dbReference type="PANTHER" id="PTHR33116:SF84">
    <property type="entry name" value="RNA-DIRECTED DNA POLYMERASE"/>
    <property type="match status" value="1"/>
</dbReference>
<dbReference type="Pfam" id="PF13966">
    <property type="entry name" value="zf-RVT"/>
    <property type="match status" value="1"/>
</dbReference>
<organism evidence="3">
    <name type="scientific">Tanacetum cinerariifolium</name>
    <name type="common">Dalmatian daisy</name>
    <name type="synonym">Chrysanthemum cinerariifolium</name>
    <dbReference type="NCBI Taxonomy" id="118510"/>
    <lineage>
        <taxon>Eukaryota</taxon>
        <taxon>Viridiplantae</taxon>
        <taxon>Streptophyta</taxon>
        <taxon>Embryophyta</taxon>
        <taxon>Tracheophyta</taxon>
        <taxon>Spermatophyta</taxon>
        <taxon>Magnoliopsida</taxon>
        <taxon>eudicotyledons</taxon>
        <taxon>Gunneridae</taxon>
        <taxon>Pentapetalae</taxon>
        <taxon>asterids</taxon>
        <taxon>campanulids</taxon>
        <taxon>Asterales</taxon>
        <taxon>Asteraceae</taxon>
        <taxon>Asteroideae</taxon>
        <taxon>Anthemideae</taxon>
        <taxon>Anthemidinae</taxon>
        <taxon>Tanacetum</taxon>
    </lineage>
</organism>
<dbReference type="InterPro" id="IPR026960">
    <property type="entry name" value="RVT-Znf"/>
</dbReference>
<dbReference type="GO" id="GO:0003964">
    <property type="term" value="F:RNA-directed DNA polymerase activity"/>
    <property type="evidence" value="ECO:0007669"/>
    <property type="project" value="UniProtKB-KW"/>
</dbReference>
<dbReference type="EMBL" id="BKCJ010008777">
    <property type="protein sequence ID" value="GEU83916.1"/>
    <property type="molecule type" value="Genomic_DNA"/>
</dbReference>
<keyword evidence="3" id="KW-0695">RNA-directed DNA polymerase</keyword>
<protein>
    <submittedName>
        <fullName evidence="3">RNA-directed DNA polymerase, eukaryota, reverse transcriptase zinc-binding domain protein</fullName>
    </submittedName>
</protein>
<dbReference type="Pfam" id="PF00078">
    <property type="entry name" value="RVT_1"/>
    <property type="match status" value="1"/>
</dbReference>
<dbReference type="AlphaFoldDB" id="A0A6L2NCF3"/>
<dbReference type="PROSITE" id="PS50878">
    <property type="entry name" value="RT_POL"/>
    <property type="match status" value="1"/>
</dbReference>
<feature type="compositionally biased region" description="Polar residues" evidence="1">
    <location>
        <begin position="425"/>
        <end position="441"/>
    </location>
</feature>
<keyword evidence="3" id="KW-0548">Nucleotidyltransferase</keyword>
<evidence type="ECO:0000313" key="3">
    <source>
        <dbReference type="EMBL" id="GEU83916.1"/>
    </source>
</evidence>
<sequence length="456" mass="51714">MKCVTSTSFFIAINGENYGFFKGGRGLRQGDPVSPYLFTLVIEILNLLMIRKVANSEFFQYHFGCKQLKITHACFNDDLLMFYHGDSDSVRIIKEIIDEFGNVSRLLPNCNKSTTIFGSVSKEDRRSILEVYPFRVEHLPVKYLGVPLITKIIGVKDCKGFIDKSGQANGKAKVAWKKMCMPKAKGGDGSKTSLWFDSWSSLGALIEIVSFRDLYDAMMEITLTLKEFYHKYYGQWPEESDGALGKFSGNLTTQDKIRNWGTYDMLACPLCVVDMDSHNHLFFNCDYTRTYWQMVKRQIVVQKVTSADTEVSVSADDSVPGQRDEIDQSDVARDDDFVSPGWIEVILMLGMRRPSWNKSQAIQQVIMLKALLERVPECDDVSRKLHNAHRKHQTLTTPPILMLLFQIKSKRKAESSACASLDAHLSQSQNQNEQTTRSSACSPPPIRSPNTPNRYS</sequence>